<accession>A0A956NHA4</accession>
<protein>
    <submittedName>
        <fullName evidence="3">Flagellar hook capping protein</fullName>
    </submittedName>
</protein>
<dbReference type="Gene3D" id="2.60.40.4070">
    <property type="match status" value="1"/>
</dbReference>
<reference evidence="3" key="2">
    <citation type="journal article" date="2021" name="Microbiome">
        <title>Successional dynamics and alternative stable states in a saline activated sludge microbial community over 9 years.</title>
        <authorList>
            <person name="Wang Y."/>
            <person name="Ye J."/>
            <person name="Ju F."/>
            <person name="Liu L."/>
            <person name="Boyd J.A."/>
            <person name="Deng Y."/>
            <person name="Parks D.H."/>
            <person name="Jiang X."/>
            <person name="Yin X."/>
            <person name="Woodcroft B.J."/>
            <person name="Tyson G.W."/>
            <person name="Hugenholtz P."/>
            <person name="Polz M.F."/>
            <person name="Zhang T."/>
        </authorList>
    </citation>
    <scope>NUCLEOTIDE SEQUENCE</scope>
    <source>
        <strain evidence="3">HKST-UBA02</strain>
    </source>
</reference>
<evidence type="ECO:0000313" key="3">
    <source>
        <dbReference type="EMBL" id="MCA9759407.1"/>
    </source>
</evidence>
<feature type="compositionally biased region" description="Low complexity" evidence="1">
    <location>
        <begin position="51"/>
        <end position="63"/>
    </location>
</feature>
<evidence type="ECO:0000256" key="1">
    <source>
        <dbReference type="SAM" id="MobiDB-lite"/>
    </source>
</evidence>
<gene>
    <name evidence="3" type="ORF">KDA27_26675</name>
</gene>
<name>A0A956NHA4_UNCEI</name>
<feature type="domain" description="FlgD/Vpr Ig-like" evidence="2">
    <location>
        <begin position="1"/>
        <end position="41"/>
    </location>
</feature>
<comment type="caution">
    <text evidence="3">The sequence shown here is derived from an EMBL/GenBank/DDBJ whole genome shotgun (WGS) entry which is preliminary data.</text>
</comment>
<reference evidence="3" key="1">
    <citation type="submission" date="2020-04" db="EMBL/GenBank/DDBJ databases">
        <authorList>
            <person name="Zhang T."/>
        </authorList>
    </citation>
    <scope>NUCLEOTIDE SEQUENCE</scope>
    <source>
        <strain evidence="3">HKST-UBA02</strain>
    </source>
</reference>
<dbReference type="Proteomes" id="UP000739538">
    <property type="component" value="Unassembled WGS sequence"/>
</dbReference>
<proteinExistence type="predicted"/>
<evidence type="ECO:0000313" key="4">
    <source>
        <dbReference type="Proteomes" id="UP000739538"/>
    </source>
</evidence>
<dbReference type="Pfam" id="PF13860">
    <property type="entry name" value="FlgD_ig"/>
    <property type="match status" value="1"/>
</dbReference>
<feature type="region of interest" description="Disordered" evidence="1">
    <location>
        <begin position="42"/>
        <end position="63"/>
    </location>
</feature>
<keyword evidence="3" id="KW-0282">Flagellum</keyword>
<sequence length="63" mass="6346">VGTIFQGSLGAGEHAIEWNGLDADGRRVPNGVYSMRVVASSRASGGGSGVSGSEVSGRVTILR</sequence>
<feature type="non-terminal residue" evidence="3">
    <location>
        <position position="1"/>
    </location>
</feature>
<evidence type="ECO:0000259" key="2">
    <source>
        <dbReference type="Pfam" id="PF13860"/>
    </source>
</evidence>
<keyword evidence="3" id="KW-0969">Cilium</keyword>
<keyword evidence="3" id="KW-0966">Cell projection</keyword>
<organism evidence="3 4">
    <name type="scientific">Eiseniibacteriota bacterium</name>
    <dbReference type="NCBI Taxonomy" id="2212470"/>
    <lineage>
        <taxon>Bacteria</taxon>
        <taxon>Candidatus Eiseniibacteriota</taxon>
    </lineage>
</organism>
<dbReference type="InterPro" id="IPR025965">
    <property type="entry name" value="FlgD/Vpr_Ig-like"/>
</dbReference>
<dbReference type="AlphaFoldDB" id="A0A956NHA4"/>
<dbReference type="EMBL" id="JAGQHS010000337">
    <property type="protein sequence ID" value="MCA9759407.1"/>
    <property type="molecule type" value="Genomic_DNA"/>
</dbReference>